<organism evidence="9 10">
    <name type="scientific">Sinanodonta woodiana</name>
    <name type="common">Chinese pond mussel</name>
    <name type="synonym">Anodonta woodiana</name>
    <dbReference type="NCBI Taxonomy" id="1069815"/>
    <lineage>
        <taxon>Eukaryota</taxon>
        <taxon>Metazoa</taxon>
        <taxon>Spiralia</taxon>
        <taxon>Lophotrochozoa</taxon>
        <taxon>Mollusca</taxon>
        <taxon>Bivalvia</taxon>
        <taxon>Autobranchia</taxon>
        <taxon>Heteroconchia</taxon>
        <taxon>Palaeoheterodonta</taxon>
        <taxon>Unionida</taxon>
        <taxon>Unionoidea</taxon>
        <taxon>Unionidae</taxon>
        <taxon>Unioninae</taxon>
        <taxon>Sinanodonta</taxon>
    </lineage>
</organism>
<dbReference type="EMBL" id="JBJQND010000003">
    <property type="protein sequence ID" value="KAL3883358.1"/>
    <property type="molecule type" value="Genomic_DNA"/>
</dbReference>
<evidence type="ECO:0000256" key="6">
    <source>
        <dbReference type="ARBA" id="ARBA00022801"/>
    </source>
</evidence>
<evidence type="ECO:0000256" key="1">
    <source>
        <dbReference type="ARBA" id="ARBA00001968"/>
    </source>
</evidence>
<dbReference type="PANTHER" id="PTHR22930:SF85">
    <property type="entry name" value="GH03217P-RELATED"/>
    <property type="match status" value="1"/>
</dbReference>
<evidence type="ECO:0000256" key="3">
    <source>
        <dbReference type="ARBA" id="ARBA00006958"/>
    </source>
</evidence>
<dbReference type="GO" id="GO:0004518">
    <property type="term" value="F:nuclease activity"/>
    <property type="evidence" value="ECO:0007669"/>
    <property type="project" value="UniProtKB-KW"/>
</dbReference>
<feature type="domain" description="DDE Tnp4" evidence="8">
    <location>
        <begin position="148"/>
        <end position="297"/>
    </location>
</feature>
<dbReference type="AlphaFoldDB" id="A0ABD3XED8"/>
<comment type="subcellular location">
    <subcellularLocation>
        <location evidence="2">Nucleus</location>
    </subcellularLocation>
</comment>
<dbReference type="GO" id="GO:0046872">
    <property type="term" value="F:metal ion binding"/>
    <property type="evidence" value="ECO:0007669"/>
    <property type="project" value="UniProtKB-KW"/>
</dbReference>
<dbReference type="GO" id="GO:0016787">
    <property type="term" value="F:hydrolase activity"/>
    <property type="evidence" value="ECO:0007669"/>
    <property type="project" value="UniProtKB-KW"/>
</dbReference>
<evidence type="ECO:0000313" key="9">
    <source>
        <dbReference type="EMBL" id="KAL3883358.1"/>
    </source>
</evidence>
<evidence type="ECO:0000259" key="8">
    <source>
        <dbReference type="Pfam" id="PF13359"/>
    </source>
</evidence>
<keyword evidence="4" id="KW-0540">Nuclease</keyword>
<comment type="similarity">
    <text evidence="3">Belongs to the HARBI1 family.</text>
</comment>
<protein>
    <recommendedName>
        <fullName evidence="8">DDE Tnp4 domain-containing protein</fullName>
    </recommendedName>
</protein>
<evidence type="ECO:0000256" key="4">
    <source>
        <dbReference type="ARBA" id="ARBA00022722"/>
    </source>
</evidence>
<evidence type="ECO:0000313" key="10">
    <source>
        <dbReference type="Proteomes" id="UP001634394"/>
    </source>
</evidence>
<evidence type="ECO:0000256" key="7">
    <source>
        <dbReference type="ARBA" id="ARBA00023242"/>
    </source>
</evidence>
<dbReference type="PANTHER" id="PTHR22930">
    <property type="match status" value="1"/>
</dbReference>
<accession>A0ABD3XED8</accession>
<dbReference type="Pfam" id="PF13359">
    <property type="entry name" value="DDE_Tnp_4"/>
    <property type="match status" value="1"/>
</dbReference>
<gene>
    <name evidence="9" type="ORF">ACJMK2_029632</name>
</gene>
<sequence length="342" mass="39031">MAALNDTEVLLSICEGIWTIEGEDSDLVNKFNDSILLGILARRDDVANFRRHFRIGKTVYNLLLAEFADALFRKDGGRDAVSPAKQLLVFPWHISNLESVRETANLFGISLTNSANKFIKWPDHDRRHEIVVSFQAVSGFPDVAGVIDGTRIRLVNLVAGERDYINRKVFPSVQLQIVVDDRMLITDAFVGWPGSTHDARVLRNSPLYEKAENNQILRREFLIGDSAYPLKIWLQTNLRDNGYLTAQQRRYNRVGVRQTVEMAIGHLKGRFRRLTALHCTDVEKICHLVIAACVLHNLCILTDDAILIFINMEEAEDDNQYHNSFRNAVMGEQQRNQLLNLF</sequence>
<dbReference type="InterPro" id="IPR027806">
    <property type="entry name" value="HARBI1_dom"/>
</dbReference>
<dbReference type="Proteomes" id="UP001634394">
    <property type="component" value="Unassembled WGS sequence"/>
</dbReference>
<evidence type="ECO:0000256" key="2">
    <source>
        <dbReference type="ARBA" id="ARBA00004123"/>
    </source>
</evidence>
<dbReference type="GO" id="GO:0005634">
    <property type="term" value="C:nucleus"/>
    <property type="evidence" value="ECO:0007669"/>
    <property type="project" value="UniProtKB-SubCell"/>
</dbReference>
<evidence type="ECO:0000256" key="5">
    <source>
        <dbReference type="ARBA" id="ARBA00022723"/>
    </source>
</evidence>
<proteinExistence type="inferred from homology"/>
<keyword evidence="6" id="KW-0378">Hydrolase</keyword>
<keyword evidence="7" id="KW-0539">Nucleus</keyword>
<comment type="cofactor">
    <cofactor evidence="1">
        <name>a divalent metal cation</name>
        <dbReference type="ChEBI" id="CHEBI:60240"/>
    </cofactor>
</comment>
<dbReference type="InterPro" id="IPR045249">
    <property type="entry name" value="HARBI1-like"/>
</dbReference>
<comment type="caution">
    <text evidence="9">The sequence shown here is derived from an EMBL/GenBank/DDBJ whole genome shotgun (WGS) entry which is preliminary data.</text>
</comment>
<reference evidence="9 10" key="1">
    <citation type="submission" date="2024-11" db="EMBL/GenBank/DDBJ databases">
        <title>Chromosome-level genome assembly of the freshwater bivalve Anodonta woodiana.</title>
        <authorList>
            <person name="Chen X."/>
        </authorList>
    </citation>
    <scope>NUCLEOTIDE SEQUENCE [LARGE SCALE GENOMIC DNA]</scope>
    <source>
        <strain evidence="9">MN2024</strain>
        <tissue evidence="9">Gills</tissue>
    </source>
</reference>
<keyword evidence="5" id="KW-0479">Metal-binding</keyword>
<keyword evidence="10" id="KW-1185">Reference proteome</keyword>
<name>A0ABD3XED8_SINWO</name>